<dbReference type="AlphaFoldDB" id="A0A0V7ZL29"/>
<dbReference type="EMBL" id="LMTZ01000110">
    <property type="protein sequence ID" value="KST65245.1"/>
    <property type="molecule type" value="Genomic_DNA"/>
</dbReference>
<comment type="caution">
    <text evidence="1">The sequence shown here is derived from an EMBL/GenBank/DDBJ whole genome shotgun (WGS) entry which is preliminary data.</text>
</comment>
<sequence>MATLQIKQLINSTVQITSKQQQEVHGGGASELLEGYANGSYRLEQSGSLFNFVDAPGNKVGTLINKGGYNFFIHKGSIEAVKGGSIDSVLNVGAISRF</sequence>
<accession>A0A0V7ZL29</accession>
<gene>
    <name evidence="1" type="ORF">BC008_20860</name>
</gene>
<proteinExistence type="predicted"/>
<organism evidence="1 2">
    <name type="scientific">Mastigocoleus testarum BC008</name>
    <dbReference type="NCBI Taxonomy" id="371196"/>
    <lineage>
        <taxon>Bacteria</taxon>
        <taxon>Bacillati</taxon>
        <taxon>Cyanobacteriota</taxon>
        <taxon>Cyanophyceae</taxon>
        <taxon>Nostocales</taxon>
        <taxon>Hapalosiphonaceae</taxon>
        <taxon>Mastigocoleus</taxon>
    </lineage>
</organism>
<protein>
    <submittedName>
        <fullName evidence="1">Uncharacterized protein</fullName>
    </submittedName>
</protein>
<evidence type="ECO:0000313" key="2">
    <source>
        <dbReference type="Proteomes" id="UP000053372"/>
    </source>
</evidence>
<dbReference type="RefSeq" id="WP_027844862.1">
    <property type="nucleotide sequence ID" value="NZ_LMTZ01000110.1"/>
</dbReference>
<evidence type="ECO:0000313" key="1">
    <source>
        <dbReference type="EMBL" id="KST65245.1"/>
    </source>
</evidence>
<reference evidence="1 2" key="1">
    <citation type="journal article" date="2015" name="Genome Announc.">
        <title>Draft Genome of the Euendolithic (true boring) Cyanobacterium Mastigocoleus testarum strain BC008.</title>
        <authorList>
            <person name="Guida B.S."/>
            <person name="Garcia-Pichel F."/>
        </authorList>
    </citation>
    <scope>NUCLEOTIDE SEQUENCE [LARGE SCALE GENOMIC DNA]</scope>
    <source>
        <strain evidence="1 2">BC008</strain>
    </source>
</reference>
<keyword evidence="2" id="KW-1185">Reference proteome</keyword>
<name>A0A0V7ZL29_9CYAN</name>
<dbReference type="Proteomes" id="UP000053372">
    <property type="component" value="Unassembled WGS sequence"/>
</dbReference>